<comment type="caution">
    <text evidence="2">The sequence shown here is derived from an EMBL/GenBank/DDBJ whole genome shotgun (WGS) entry which is preliminary data.</text>
</comment>
<gene>
    <name evidence="2" type="ORF">Ctob_008766</name>
</gene>
<protein>
    <recommendedName>
        <fullName evidence="1">Autophagy-related protein 11 C-terminal domain-containing protein</fullName>
    </recommendedName>
</protein>
<evidence type="ECO:0000313" key="2">
    <source>
        <dbReference type="EMBL" id="KOO33401.1"/>
    </source>
</evidence>
<keyword evidence="3" id="KW-1185">Reference proteome</keyword>
<sequence length="86" mass="9686">MMLPAMRNGLPTHWLSPESVESLRRWCEDESSLSLQAIRFVIGRVVHVAGPITVPAAGAGDNPYNLPVGEQYFVVHAEMMMQHRWI</sequence>
<dbReference type="AlphaFoldDB" id="A0A0M0K3F8"/>
<dbReference type="Pfam" id="PF10377">
    <property type="entry name" value="ATG11"/>
    <property type="match status" value="1"/>
</dbReference>
<dbReference type="Proteomes" id="UP000037460">
    <property type="component" value="Unassembled WGS sequence"/>
</dbReference>
<proteinExistence type="predicted"/>
<reference evidence="3" key="1">
    <citation type="journal article" date="2015" name="PLoS Genet.">
        <title>Genome Sequence and Transcriptome Analyses of Chrysochromulina tobin: Metabolic Tools for Enhanced Algal Fitness in the Prominent Order Prymnesiales (Haptophyceae).</title>
        <authorList>
            <person name="Hovde B.T."/>
            <person name="Deodato C.R."/>
            <person name="Hunsperger H.M."/>
            <person name="Ryken S.A."/>
            <person name="Yost W."/>
            <person name="Jha R.K."/>
            <person name="Patterson J."/>
            <person name="Monnat R.J. Jr."/>
            <person name="Barlow S.B."/>
            <person name="Starkenburg S.R."/>
            <person name="Cattolico R.A."/>
        </authorList>
    </citation>
    <scope>NUCLEOTIDE SEQUENCE</scope>
    <source>
        <strain evidence="3">CCMP291</strain>
    </source>
</reference>
<name>A0A0M0K3F8_9EUKA</name>
<evidence type="ECO:0000313" key="3">
    <source>
        <dbReference type="Proteomes" id="UP000037460"/>
    </source>
</evidence>
<organism evidence="2 3">
    <name type="scientific">Chrysochromulina tobinii</name>
    <dbReference type="NCBI Taxonomy" id="1460289"/>
    <lineage>
        <taxon>Eukaryota</taxon>
        <taxon>Haptista</taxon>
        <taxon>Haptophyta</taxon>
        <taxon>Prymnesiophyceae</taxon>
        <taxon>Prymnesiales</taxon>
        <taxon>Chrysochromulinaceae</taxon>
        <taxon>Chrysochromulina</taxon>
    </lineage>
</organism>
<dbReference type="InterPro" id="IPR019460">
    <property type="entry name" value="Atg11_C"/>
</dbReference>
<evidence type="ECO:0000259" key="1">
    <source>
        <dbReference type="Pfam" id="PF10377"/>
    </source>
</evidence>
<accession>A0A0M0K3F8</accession>
<dbReference type="EMBL" id="JWZX01001527">
    <property type="protein sequence ID" value="KOO33401.1"/>
    <property type="molecule type" value="Genomic_DNA"/>
</dbReference>
<feature type="domain" description="Autophagy-related protein 11 C-terminal" evidence="1">
    <location>
        <begin position="24"/>
        <end position="79"/>
    </location>
</feature>